<dbReference type="AlphaFoldDB" id="A0A5C3FRY4"/>
<proteinExistence type="predicted"/>
<keyword evidence="3" id="KW-1185">Reference proteome</keyword>
<dbReference type="Proteomes" id="UP000325008">
    <property type="component" value="Unassembled WGS sequence"/>
</dbReference>
<gene>
    <name evidence="2" type="ORF">PSANT_04882</name>
</gene>
<comment type="caution">
    <text evidence="2">The sequence shown here is derived from an EMBL/GenBank/DDBJ whole genome shotgun (WGS) entry which is preliminary data.</text>
</comment>
<reference evidence="2" key="1">
    <citation type="submission" date="2018-03" db="EMBL/GenBank/DDBJ databases">
        <authorList>
            <person name="Guldener U."/>
        </authorList>
    </citation>
    <scope>NUCLEOTIDE SEQUENCE [LARGE SCALE GENOMIC DNA]</scope>
    <source>
        <strain evidence="2">ATCC34888</strain>
    </source>
</reference>
<dbReference type="EMBL" id="OOIQ01000012">
    <property type="protein sequence ID" value="SPO47194.1"/>
    <property type="molecule type" value="Genomic_DNA"/>
</dbReference>
<evidence type="ECO:0000313" key="3">
    <source>
        <dbReference type="Proteomes" id="UP000325008"/>
    </source>
</evidence>
<feature type="compositionally biased region" description="Basic and acidic residues" evidence="1">
    <location>
        <begin position="154"/>
        <end position="169"/>
    </location>
</feature>
<accession>A0A5C3FRY4</accession>
<name>A0A5C3FRY4_PSEA2</name>
<protein>
    <submittedName>
        <fullName evidence="2">Uncharacterized protein</fullName>
    </submittedName>
</protein>
<evidence type="ECO:0000313" key="2">
    <source>
        <dbReference type="EMBL" id="SPO47194.1"/>
    </source>
</evidence>
<feature type="region of interest" description="Disordered" evidence="1">
    <location>
        <begin position="117"/>
        <end position="185"/>
    </location>
</feature>
<feature type="compositionally biased region" description="Acidic residues" evidence="1">
    <location>
        <begin position="119"/>
        <end position="134"/>
    </location>
</feature>
<organism evidence="2 3">
    <name type="scientific">Pseudozyma antarctica</name>
    <name type="common">Yeast</name>
    <name type="synonym">Candida antarctica</name>
    <dbReference type="NCBI Taxonomy" id="84753"/>
    <lineage>
        <taxon>Eukaryota</taxon>
        <taxon>Fungi</taxon>
        <taxon>Dikarya</taxon>
        <taxon>Basidiomycota</taxon>
        <taxon>Ustilaginomycotina</taxon>
        <taxon>Ustilaginomycetes</taxon>
        <taxon>Ustilaginales</taxon>
        <taxon>Ustilaginaceae</taxon>
        <taxon>Moesziomyces</taxon>
    </lineage>
</organism>
<sequence>MSHHGARLAKQIPTTLFLAVKHRESLVLNQGSGAPASSARQRFRRWAIDRTTRIASERGRRVGGVYFSKVAVRQTEAGFILILHRSNRCMVSTIRRHFNTIKTRTGKNLMITDIMASEQEPEETQESDTEDDESGATTVRFEPSGAPESSLPRWMREKPGDVVMKEESRTTLSSEPMPSDRGTAWWPELHPERAYPREGIRIRARYEGPLEAIVVPGKELAVALGSDQPYVSASVTTPVQLQYTAALPPRYGKWRMLDYGGTHAQKGVSMESRMAVAQHAGKPRSHRAIPRRRPAI</sequence>
<evidence type="ECO:0000256" key="1">
    <source>
        <dbReference type="SAM" id="MobiDB-lite"/>
    </source>
</evidence>